<dbReference type="InterPro" id="IPR007372">
    <property type="entry name" value="Lipid/polyisoprenoid-bd_YceI"/>
</dbReference>
<dbReference type="InterPro" id="IPR036761">
    <property type="entry name" value="TTHA0802/YceI-like_sf"/>
</dbReference>
<dbReference type="Pfam" id="PF04264">
    <property type="entry name" value="YceI"/>
    <property type="match status" value="1"/>
</dbReference>
<evidence type="ECO:0000256" key="1">
    <source>
        <dbReference type="SAM" id="SignalP"/>
    </source>
</evidence>
<dbReference type="Gene3D" id="2.40.128.110">
    <property type="entry name" value="Lipid/polyisoprenoid-binding, YceI-like"/>
    <property type="match status" value="1"/>
</dbReference>
<organism evidence="3 4">
    <name type="scientific">Sinomicrobium oceani</name>
    <dbReference type="NCBI Taxonomy" id="1150368"/>
    <lineage>
        <taxon>Bacteria</taxon>
        <taxon>Pseudomonadati</taxon>
        <taxon>Bacteroidota</taxon>
        <taxon>Flavobacteriia</taxon>
        <taxon>Flavobacteriales</taxon>
        <taxon>Flavobacteriaceae</taxon>
        <taxon>Sinomicrobium</taxon>
    </lineage>
</organism>
<accession>A0A1K1MDW0</accession>
<dbReference type="SUPFAM" id="SSF101874">
    <property type="entry name" value="YceI-like"/>
    <property type="match status" value="1"/>
</dbReference>
<dbReference type="SMART" id="SM00867">
    <property type="entry name" value="YceI"/>
    <property type="match status" value="1"/>
</dbReference>
<evidence type="ECO:0000313" key="3">
    <source>
        <dbReference type="EMBL" id="SFW21312.1"/>
    </source>
</evidence>
<keyword evidence="4" id="KW-1185">Reference proteome</keyword>
<evidence type="ECO:0000259" key="2">
    <source>
        <dbReference type="SMART" id="SM00867"/>
    </source>
</evidence>
<name>A0A1K1MDW0_9FLAO</name>
<reference evidence="3 4" key="1">
    <citation type="submission" date="2016-11" db="EMBL/GenBank/DDBJ databases">
        <authorList>
            <person name="Jaros S."/>
            <person name="Januszkiewicz K."/>
            <person name="Wedrychowicz H."/>
        </authorList>
    </citation>
    <scope>NUCLEOTIDE SEQUENCE [LARGE SCALE GENOMIC DNA]</scope>
    <source>
        <strain evidence="3 4">CGMCC 1.12145</strain>
    </source>
</reference>
<keyword evidence="1" id="KW-0732">Signal</keyword>
<evidence type="ECO:0000313" key="4">
    <source>
        <dbReference type="Proteomes" id="UP000182248"/>
    </source>
</evidence>
<dbReference type="Proteomes" id="UP000182248">
    <property type="component" value="Unassembled WGS sequence"/>
</dbReference>
<feature type="chain" id="PRO_5012001163" evidence="1">
    <location>
        <begin position="28"/>
        <end position="195"/>
    </location>
</feature>
<dbReference type="PANTHER" id="PTHR34406:SF1">
    <property type="entry name" value="PROTEIN YCEI"/>
    <property type="match status" value="1"/>
</dbReference>
<dbReference type="EMBL" id="FPJE01000002">
    <property type="protein sequence ID" value="SFW21312.1"/>
    <property type="molecule type" value="Genomic_DNA"/>
</dbReference>
<dbReference type="AlphaFoldDB" id="A0A1K1MDW0"/>
<dbReference type="PANTHER" id="PTHR34406">
    <property type="entry name" value="PROTEIN YCEI"/>
    <property type="match status" value="1"/>
</dbReference>
<proteinExistence type="predicted"/>
<gene>
    <name evidence="3" type="ORF">SAMN02927921_00595</name>
</gene>
<protein>
    <submittedName>
        <fullName evidence="3">Polyisoprenoid-binding protein YceI</fullName>
    </submittedName>
</protein>
<feature type="domain" description="Lipid/polyisoprenoid-binding YceI-like" evidence="2">
    <location>
        <begin position="29"/>
        <end position="195"/>
    </location>
</feature>
<feature type="signal peptide" evidence="1">
    <location>
        <begin position="1"/>
        <end position="27"/>
    </location>
</feature>
<dbReference type="STRING" id="1150368.SAMN02927921_00595"/>
<sequence length="195" mass="21033">MKKIKLFSGKIAGALLATILYFPVAMAQESQVVASESKMEVFGTSNIHDWELKAGSFHGKGTFTMEENQLKSVEKLSFTLTVEELKSGKSGMDKNTYKALKSKEHKQITFRSGTSTGIKEAGAGKYEVNISGDLTIAGVTKNVPLKLTVVSGAKVHVSGSTDIVMTDYGIEPPTALLGTVKTGEKVTVKFEMTYK</sequence>